<dbReference type="PANTHER" id="PTHR34934">
    <property type="entry name" value="FLAVIN-DEPENDENT THYMIDYLATE SYNTHASE"/>
    <property type="match status" value="1"/>
</dbReference>
<evidence type="ECO:0000313" key="1">
    <source>
        <dbReference type="EMBL" id="PIW96604.1"/>
    </source>
</evidence>
<dbReference type="Proteomes" id="UP000230837">
    <property type="component" value="Unassembled WGS sequence"/>
</dbReference>
<evidence type="ECO:0000313" key="2">
    <source>
        <dbReference type="Proteomes" id="UP000230837"/>
    </source>
</evidence>
<dbReference type="GO" id="GO:0004799">
    <property type="term" value="F:thymidylate synthase activity"/>
    <property type="evidence" value="ECO:0007669"/>
    <property type="project" value="TreeGrafter"/>
</dbReference>
<dbReference type="GO" id="GO:0006231">
    <property type="term" value="P:dTMP biosynthetic process"/>
    <property type="evidence" value="ECO:0007669"/>
    <property type="project" value="InterPro"/>
</dbReference>
<dbReference type="PROSITE" id="PS51331">
    <property type="entry name" value="THYX"/>
    <property type="match status" value="1"/>
</dbReference>
<accession>A0A2M7IN12</accession>
<dbReference type="EMBL" id="PFHR01000219">
    <property type="protein sequence ID" value="PIW96604.1"/>
    <property type="molecule type" value="Genomic_DNA"/>
</dbReference>
<dbReference type="PANTHER" id="PTHR34934:SF1">
    <property type="entry name" value="FLAVIN-DEPENDENT THYMIDYLATE SYNTHASE"/>
    <property type="match status" value="1"/>
</dbReference>
<dbReference type="SUPFAM" id="SSF69796">
    <property type="entry name" value="Thymidylate synthase-complementing protein Thy1"/>
    <property type="match status" value="2"/>
</dbReference>
<dbReference type="GO" id="GO:0050660">
    <property type="term" value="F:flavin adenine dinucleotide binding"/>
    <property type="evidence" value="ECO:0007669"/>
    <property type="project" value="InterPro"/>
</dbReference>
<dbReference type="Pfam" id="PF02511">
    <property type="entry name" value="Thy1"/>
    <property type="match status" value="1"/>
</dbReference>
<dbReference type="InterPro" id="IPR003669">
    <property type="entry name" value="Thymidylate_synthase_ThyX"/>
</dbReference>
<organism evidence="1 2">
    <name type="scientific">Candidatus Kaiserbacteria bacterium CG_4_8_14_3_um_filter_38_9</name>
    <dbReference type="NCBI Taxonomy" id="1974599"/>
    <lineage>
        <taxon>Bacteria</taxon>
        <taxon>Candidatus Kaiseribacteriota</taxon>
    </lineage>
</organism>
<sequence length="457" mass="50930">MKTMQTIETLNHHRSTLKGGGKIVIIDPGAVLTAEATAMLQALHSRSTGGVDEHLKVLAEKGADKFMSTYYVGYGHKSIGDCGSAVVFIEGVSMLAAKAIQDSKLYNGQEASTRYVDFAAQPFLNPLGSRAGETILKTWRTFYLKAVTEMKNALPERFPIQEGEKETTYDKAIAARAFDICRGFLPAGASTNLAWSGTLRQFADRVQQLRHHPLSEVQDIANVLEDALIATYPNSFDKKKKRYEATERYIKETMVNYYYHDTNSPDMALVRDGIDKSALIPYHGLLANRPAKTELPKWLGAYGEVAFAFTLDFGSFRDVQRHRAVTQRMPLLTAELGFNEWYLSQLTPALRVEAEKLIAEQADATAKLIDDVALRQYYLPMGYNISNYLSGDLPALVYLVEIRATSMVHPTLSARAVQMAKILTDNYGKLGLVLHLDPDPGRFNVKRGEHDIVKQPD</sequence>
<reference evidence="2" key="1">
    <citation type="submission" date="2017-09" db="EMBL/GenBank/DDBJ databases">
        <title>Depth-based differentiation of microbial function through sediment-hosted aquifers and enrichment of novel symbionts in the deep terrestrial subsurface.</title>
        <authorList>
            <person name="Probst A.J."/>
            <person name="Ladd B."/>
            <person name="Jarett J.K."/>
            <person name="Geller-Mcgrath D.E."/>
            <person name="Sieber C.M.K."/>
            <person name="Emerson J.B."/>
            <person name="Anantharaman K."/>
            <person name="Thomas B.C."/>
            <person name="Malmstrom R."/>
            <person name="Stieglmeier M."/>
            <person name="Klingl A."/>
            <person name="Woyke T."/>
            <person name="Ryan C.M."/>
            <person name="Banfield J.F."/>
        </authorList>
    </citation>
    <scope>NUCLEOTIDE SEQUENCE [LARGE SCALE GENOMIC DNA]</scope>
</reference>
<gene>
    <name evidence="1" type="ORF">COZ82_04115</name>
</gene>
<dbReference type="GO" id="GO:0050797">
    <property type="term" value="F:thymidylate synthase (FAD) activity"/>
    <property type="evidence" value="ECO:0007669"/>
    <property type="project" value="InterPro"/>
</dbReference>
<dbReference type="Gene3D" id="3.30.1360.170">
    <property type="match status" value="1"/>
</dbReference>
<dbReference type="InterPro" id="IPR036098">
    <property type="entry name" value="Thymidylate_synthase_ThyX_sf"/>
</dbReference>
<dbReference type="GO" id="GO:0070402">
    <property type="term" value="F:NADPH binding"/>
    <property type="evidence" value="ECO:0007669"/>
    <property type="project" value="TreeGrafter"/>
</dbReference>
<name>A0A2M7IN12_9BACT</name>
<dbReference type="AlphaFoldDB" id="A0A2M7IN12"/>
<evidence type="ECO:0008006" key="3">
    <source>
        <dbReference type="Google" id="ProtNLM"/>
    </source>
</evidence>
<comment type="caution">
    <text evidence="1">The sequence shown here is derived from an EMBL/GenBank/DDBJ whole genome shotgun (WGS) entry which is preliminary data.</text>
</comment>
<proteinExistence type="predicted"/>
<protein>
    <recommendedName>
        <fullName evidence="3">Thymidylate synthase</fullName>
    </recommendedName>
</protein>